<comment type="caution">
    <text evidence="2">The sequence shown here is derived from an EMBL/GenBank/DDBJ whole genome shotgun (WGS) entry which is preliminary data.</text>
</comment>
<name>A0ABS0I3F9_9BACT</name>
<dbReference type="Proteomes" id="UP000618931">
    <property type="component" value="Unassembled WGS sequence"/>
</dbReference>
<proteinExistence type="predicted"/>
<feature type="transmembrane region" description="Helical" evidence="1">
    <location>
        <begin position="82"/>
        <end position="106"/>
    </location>
</feature>
<evidence type="ECO:0000313" key="2">
    <source>
        <dbReference type="EMBL" id="MBF9221263.1"/>
    </source>
</evidence>
<accession>A0ABS0I3F9</accession>
<evidence type="ECO:0000256" key="1">
    <source>
        <dbReference type="SAM" id="Phobius"/>
    </source>
</evidence>
<keyword evidence="1" id="KW-1133">Transmembrane helix</keyword>
<dbReference type="EMBL" id="JADQDM010000003">
    <property type="protein sequence ID" value="MBF9221263.1"/>
    <property type="molecule type" value="Genomic_DNA"/>
</dbReference>
<keyword evidence="1" id="KW-0472">Membrane</keyword>
<sequence length="165" mass="17630">MRFFPALTEVFTSPLPPAELLRRVQDSVQQARAFTGRVAAQEFTISRVIDYRNSMLPRIKGEVAAGPAGGSRVRLQHSLHPAVLAFAALWLGVVGSVVAAMGLALAHGDFRTDVEGPVGPALIPVGMLVVGLLLFTVPFWAEVRQSRPLLIELLQLAPVAEEAGG</sequence>
<feature type="transmembrane region" description="Helical" evidence="1">
    <location>
        <begin position="118"/>
        <end position="141"/>
    </location>
</feature>
<reference evidence="2 3" key="1">
    <citation type="submission" date="2020-11" db="EMBL/GenBank/DDBJ databases">
        <authorList>
            <person name="Kim M.K."/>
        </authorList>
    </citation>
    <scope>NUCLEOTIDE SEQUENCE [LARGE SCALE GENOMIC DNA]</scope>
    <source>
        <strain evidence="2 3">BT662</strain>
    </source>
</reference>
<keyword evidence="3" id="KW-1185">Reference proteome</keyword>
<keyword evidence="1" id="KW-0812">Transmembrane</keyword>
<gene>
    <name evidence="2" type="ORF">I2H31_09115</name>
</gene>
<dbReference type="RefSeq" id="WP_196292712.1">
    <property type="nucleotide sequence ID" value="NZ_JADQDM010000003.1"/>
</dbReference>
<evidence type="ECO:0000313" key="3">
    <source>
        <dbReference type="Proteomes" id="UP000618931"/>
    </source>
</evidence>
<organism evidence="2 3">
    <name type="scientific">Hymenobacter ruricola</name>
    <dbReference type="NCBI Taxonomy" id="2791023"/>
    <lineage>
        <taxon>Bacteria</taxon>
        <taxon>Pseudomonadati</taxon>
        <taxon>Bacteroidota</taxon>
        <taxon>Cytophagia</taxon>
        <taxon>Cytophagales</taxon>
        <taxon>Hymenobacteraceae</taxon>
        <taxon>Hymenobacter</taxon>
    </lineage>
</organism>
<protein>
    <recommendedName>
        <fullName evidence="4">DUF4239 domain-containing protein</fullName>
    </recommendedName>
</protein>
<evidence type="ECO:0008006" key="4">
    <source>
        <dbReference type="Google" id="ProtNLM"/>
    </source>
</evidence>